<name>A0AAD9JK07_RIDPI</name>
<dbReference type="AlphaFoldDB" id="A0AAD9JK07"/>
<organism evidence="1 2">
    <name type="scientific">Ridgeia piscesae</name>
    <name type="common">Tubeworm</name>
    <dbReference type="NCBI Taxonomy" id="27915"/>
    <lineage>
        <taxon>Eukaryota</taxon>
        <taxon>Metazoa</taxon>
        <taxon>Spiralia</taxon>
        <taxon>Lophotrochozoa</taxon>
        <taxon>Annelida</taxon>
        <taxon>Polychaeta</taxon>
        <taxon>Sedentaria</taxon>
        <taxon>Canalipalpata</taxon>
        <taxon>Sabellida</taxon>
        <taxon>Siboglinidae</taxon>
        <taxon>Ridgeia</taxon>
    </lineage>
</organism>
<dbReference type="SUPFAM" id="SSF57625">
    <property type="entry name" value="Invertebrate chitin-binding proteins"/>
    <property type="match status" value="1"/>
</dbReference>
<comment type="caution">
    <text evidence="1">The sequence shown here is derived from an EMBL/GenBank/DDBJ whole genome shotgun (WGS) entry which is preliminary data.</text>
</comment>
<dbReference type="InterPro" id="IPR036508">
    <property type="entry name" value="Chitin-bd_dom_sf"/>
</dbReference>
<evidence type="ECO:0000313" key="1">
    <source>
        <dbReference type="EMBL" id="KAK2154131.1"/>
    </source>
</evidence>
<keyword evidence="2" id="KW-1185">Reference proteome</keyword>
<dbReference type="Proteomes" id="UP001209878">
    <property type="component" value="Unassembled WGS sequence"/>
</dbReference>
<gene>
    <name evidence="1" type="ORF">NP493_2216g00006</name>
</gene>
<sequence length="269" mass="29824">MHCVPATTSVSWVSKPFDVHKEPFATYAATTSPHCCELGVTPPSSEELQEACHLCYNRTKSTPGFARDVTDCSKFYMCEPNGMGGFTTFQRECPKCSFWDQDQLTCVQVWFDIEECVITGHQTDPQNYTTPIEDPRMFCIDFEDDDLVSNTWGEYRPWVLNDGVTVVTSPGCPQGSRCGFFNESVLEVPFFSNNYGHWPNLRITLEYKLIAFSGNNDQGIVSNDCFPNGNGLFAAGNSLFISVNGKDFNGGLKDTPATGTTVTVVSNIE</sequence>
<reference evidence="1" key="1">
    <citation type="journal article" date="2023" name="Mol. Biol. Evol.">
        <title>Third-Generation Sequencing Reveals the Adaptive Role of the Epigenome in Three Deep-Sea Polychaetes.</title>
        <authorList>
            <person name="Perez M."/>
            <person name="Aroh O."/>
            <person name="Sun Y."/>
            <person name="Lan Y."/>
            <person name="Juniper S.K."/>
            <person name="Young C.R."/>
            <person name="Angers B."/>
            <person name="Qian P.Y."/>
        </authorList>
    </citation>
    <scope>NUCLEOTIDE SEQUENCE</scope>
    <source>
        <strain evidence="1">R07B-5</strain>
    </source>
</reference>
<evidence type="ECO:0000313" key="2">
    <source>
        <dbReference type="Proteomes" id="UP001209878"/>
    </source>
</evidence>
<accession>A0AAD9JK07</accession>
<dbReference type="EMBL" id="JAODUO010002213">
    <property type="protein sequence ID" value="KAK2154131.1"/>
    <property type="molecule type" value="Genomic_DNA"/>
</dbReference>
<dbReference type="GO" id="GO:0008061">
    <property type="term" value="F:chitin binding"/>
    <property type="evidence" value="ECO:0007669"/>
    <property type="project" value="InterPro"/>
</dbReference>
<protein>
    <submittedName>
        <fullName evidence="1">Uncharacterized protein</fullName>
    </submittedName>
</protein>
<dbReference type="Gene3D" id="2.170.140.10">
    <property type="entry name" value="Chitin binding domain"/>
    <property type="match status" value="1"/>
</dbReference>
<proteinExistence type="predicted"/>